<dbReference type="OrthoDB" id="8883818at2759"/>
<dbReference type="Pfam" id="PF00400">
    <property type="entry name" value="WD40"/>
    <property type="match status" value="1"/>
</dbReference>
<reference evidence="2 3" key="1">
    <citation type="journal article" date="2008" name="Nature">
        <title>The Phaeodactylum genome reveals the evolutionary history of diatom genomes.</title>
        <authorList>
            <person name="Bowler C."/>
            <person name="Allen A.E."/>
            <person name="Badger J.H."/>
            <person name="Grimwood J."/>
            <person name="Jabbari K."/>
            <person name="Kuo A."/>
            <person name="Maheswari U."/>
            <person name="Martens C."/>
            <person name="Maumus F."/>
            <person name="Otillar R.P."/>
            <person name="Rayko E."/>
            <person name="Salamov A."/>
            <person name="Vandepoele K."/>
            <person name="Beszteri B."/>
            <person name="Gruber A."/>
            <person name="Heijde M."/>
            <person name="Katinka M."/>
            <person name="Mock T."/>
            <person name="Valentin K."/>
            <person name="Verret F."/>
            <person name="Berges J.A."/>
            <person name="Brownlee C."/>
            <person name="Cadoret J.P."/>
            <person name="Chiovitti A."/>
            <person name="Choi C.J."/>
            <person name="Coesel S."/>
            <person name="De Martino A."/>
            <person name="Detter J.C."/>
            <person name="Durkin C."/>
            <person name="Falciatore A."/>
            <person name="Fournet J."/>
            <person name="Haruta M."/>
            <person name="Huysman M.J."/>
            <person name="Jenkins B.D."/>
            <person name="Jiroutova K."/>
            <person name="Jorgensen R.E."/>
            <person name="Joubert Y."/>
            <person name="Kaplan A."/>
            <person name="Kroger N."/>
            <person name="Kroth P.G."/>
            <person name="La Roche J."/>
            <person name="Lindquist E."/>
            <person name="Lommer M."/>
            <person name="Martin-Jezequel V."/>
            <person name="Lopez P.J."/>
            <person name="Lucas S."/>
            <person name="Mangogna M."/>
            <person name="McGinnis K."/>
            <person name="Medlin L.K."/>
            <person name="Montsant A."/>
            <person name="Oudot-Le Secq M.P."/>
            <person name="Napoli C."/>
            <person name="Obornik M."/>
            <person name="Parker M.S."/>
            <person name="Petit J.L."/>
            <person name="Porcel B.M."/>
            <person name="Poulsen N."/>
            <person name="Robison M."/>
            <person name="Rychlewski L."/>
            <person name="Rynearson T.A."/>
            <person name="Schmutz J."/>
            <person name="Shapiro H."/>
            <person name="Siaut M."/>
            <person name="Stanley M."/>
            <person name="Sussman M.R."/>
            <person name="Taylor A.R."/>
            <person name="Vardi A."/>
            <person name="von Dassow P."/>
            <person name="Vyverman W."/>
            <person name="Willis A."/>
            <person name="Wyrwicz L.S."/>
            <person name="Rokhsar D.S."/>
            <person name="Weissenbach J."/>
            <person name="Armbrust E.V."/>
            <person name="Green B.R."/>
            <person name="Van de Peer Y."/>
            <person name="Grigoriev I.V."/>
        </authorList>
    </citation>
    <scope>NUCLEOTIDE SEQUENCE [LARGE SCALE GENOMIC DNA]</scope>
    <source>
        <strain evidence="2 3">CCAP 1055/1</strain>
    </source>
</reference>
<dbReference type="PaxDb" id="2850-Phatr44242"/>
<dbReference type="Gene3D" id="2.130.10.10">
    <property type="entry name" value="YVTN repeat-like/Quinoprotein amine dehydrogenase"/>
    <property type="match status" value="3"/>
</dbReference>
<feature type="region of interest" description="Disordered" evidence="1">
    <location>
        <begin position="1"/>
        <end position="126"/>
    </location>
</feature>
<dbReference type="eggNOG" id="KOG2048">
    <property type="taxonomic scope" value="Eukaryota"/>
</dbReference>
<dbReference type="RefSeq" id="XP_002186526.1">
    <property type="nucleotide sequence ID" value="XM_002186490.1"/>
</dbReference>
<dbReference type="Proteomes" id="UP000000759">
    <property type="component" value="Chromosome 3"/>
</dbReference>
<feature type="compositionally biased region" description="Basic residues" evidence="1">
    <location>
        <begin position="1"/>
        <end position="13"/>
    </location>
</feature>
<sequence length="890" mass="96962">MASAKKKSRKSVTPRKESIGEESVASAGSRTTRQDRKRRNSDATTDASNPTKTPTRASKKLESSNSCKNSKRKSPQVNVEQHKTQKMQTPETLAIATPSKSSATKSKSSTSRRKKTSPPTNTVIGVKAPPTLDVQVHRLRHLGYHPKPIVAMAATPPSVSESYLAIARDNGSVELKSVQQKFRTIATIAGFPSRIVTVMTWVHDCGEESSPNPASLPKLVGASRDGSLFFIDFTTGQLSNTISSGGGGIFCLATLGPYSSFVAAGCEDGSIRIYDVSDKPVLLSTMPSTGAAVLALAWHRGINAARNNSMAGTTIFAGVADGTIRRYDCVSTEGTNKNNSSRISWKSTLRMTVENFGRNIPTRVWSISILKDGTVVSGDSLGHVQFWDGDSGSLQQTFIQNDEKADVLCMAVSQDEDKVFASGIDSRVVCIERPPMTPGGDGLAGRKWTLTHAHRPHTHDVKCMTVCQQHKAIEREGKLKTITVDLLCSGGMDTKVCLYQVREFPTRRPLTLYPWPSSSPIMLAKQARLLLMRREDRVDLYRLGPQQTGDLNTPVLVPEEETLVGSVQVKTPSNLACTAISNDGSLLAICNAVSLLVFRIAFSEQGTMTPTRIPQDFSFLGPCNAVRFTPTNDLVVATADGKIQNLPFTPNMAASATESMYETRDAVKQTIITQASQNSLSVESLEISVDGRWMATMQSGLCGEDRISLYHSSSPRESFSHWWTIPPLDTAVSAIAFLSIDSPVLVVACCNYATPWSEEAGYPLDKAMPLELSNRNDFPVRLAVNPTSASQFLVGSFGAFVTMSMDKSYPKFCRNVPEIHVRGRKRKRSLSVTSSDEVDQSAAACTCCLRYNSMLFVDFVDENEMVVVEQPWMSVVATFPQGLQRKVYGA</sequence>
<dbReference type="GO" id="GO:0003723">
    <property type="term" value="F:RNA binding"/>
    <property type="evidence" value="ECO:0007669"/>
    <property type="project" value="TreeGrafter"/>
</dbReference>
<dbReference type="KEGG" id="pti:PHATR_44242"/>
<dbReference type="InterPro" id="IPR046351">
    <property type="entry name" value="UTP4"/>
</dbReference>
<evidence type="ECO:0000313" key="3">
    <source>
        <dbReference type="Proteomes" id="UP000000759"/>
    </source>
</evidence>
<protein>
    <submittedName>
        <fullName evidence="2">Uncharacterized protein</fullName>
    </submittedName>
</protein>
<feature type="compositionally biased region" description="Polar residues" evidence="1">
    <location>
        <begin position="42"/>
        <end position="56"/>
    </location>
</feature>
<gene>
    <name evidence="2" type="ORF">PHATR_44242</name>
</gene>
<organism evidence="2 3">
    <name type="scientific">Phaeodactylum tricornutum (strain CCAP 1055/1)</name>
    <dbReference type="NCBI Taxonomy" id="556484"/>
    <lineage>
        <taxon>Eukaryota</taxon>
        <taxon>Sar</taxon>
        <taxon>Stramenopiles</taxon>
        <taxon>Ochrophyta</taxon>
        <taxon>Bacillariophyta</taxon>
        <taxon>Bacillariophyceae</taxon>
        <taxon>Bacillariophycidae</taxon>
        <taxon>Naviculales</taxon>
        <taxon>Phaeodactylaceae</taxon>
        <taxon>Phaeodactylum</taxon>
    </lineage>
</organism>
<dbReference type="GO" id="GO:0032040">
    <property type="term" value="C:small-subunit processome"/>
    <property type="evidence" value="ECO:0007669"/>
    <property type="project" value="TreeGrafter"/>
</dbReference>
<dbReference type="GO" id="GO:0000462">
    <property type="term" value="P:maturation of SSU-rRNA from tricistronic rRNA transcript (SSU-rRNA, 5.8S rRNA, LSU-rRNA)"/>
    <property type="evidence" value="ECO:0007669"/>
    <property type="project" value="InterPro"/>
</dbReference>
<dbReference type="GeneID" id="7204071"/>
<name>B5Y5U4_PHATC</name>
<evidence type="ECO:0000313" key="2">
    <source>
        <dbReference type="EMBL" id="ACI65996.1"/>
    </source>
</evidence>
<dbReference type="EMBL" id="CP001142">
    <property type="protein sequence ID" value="ACI65996.1"/>
    <property type="molecule type" value="Genomic_DNA"/>
</dbReference>
<dbReference type="HOGENOM" id="CLU_002392_2_1_1"/>
<dbReference type="InterPro" id="IPR015943">
    <property type="entry name" value="WD40/YVTN_repeat-like_dom_sf"/>
</dbReference>
<proteinExistence type="predicted"/>
<feature type="compositionally biased region" description="Low complexity" evidence="1">
    <location>
        <begin position="96"/>
        <end position="109"/>
    </location>
</feature>
<dbReference type="PANTHER" id="PTHR44163">
    <property type="entry name" value="U3 SMALL NUCLEOLAR RNA-ASSOCIATED PROTEIN 4 HOMOLOG"/>
    <property type="match status" value="1"/>
</dbReference>
<dbReference type="STRING" id="556484.B5Y5U4"/>
<reference evidence="3" key="2">
    <citation type="submission" date="2008-08" db="EMBL/GenBank/DDBJ databases">
        <authorList>
            <consortium name="Diatom Consortium"/>
            <person name="Grigoriev I."/>
            <person name="Grimwood J."/>
            <person name="Kuo A."/>
            <person name="Otillar R.P."/>
            <person name="Salamov A."/>
            <person name="Detter J.C."/>
            <person name="Lindquist E."/>
            <person name="Shapiro H."/>
            <person name="Lucas S."/>
            <person name="Glavina del Rio T."/>
            <person name="Pitluck S."/>
            <person name="Rokhsar D."/>
            <person name="Bowler C."/>
        </authorList>
    </citation>
    <scope>GENOME REANNOTATION</scope>
    <source>
        <strain evidence="3">CCAP 1055/1</strain>
    </source>
</reference>
<evidence type="ECO:0000256" key="1">
    <source>
        <dbReference type="SAM" id="MobiDB-lite"/>
    </source>
</evidence>
<dbReference type="InterPro" id="IPR001680">
    <property type="entry name" value="WD40_rpt"/>
</dbReference>
<dbReference type="InterPro" id="IPR036322">
    <property type="entry name" value="WD40_repeat_dom_sf"/>
</dbReference>
<dbReference type="AlphaFoldDB" id="B5Y5U4"/>
<accession>B5Y5U4</accession>
<keyword evidence="3" id="KW-1185">Reference proteome</keyword>
<dbReference type="SUPFAM" id="SSF50978">
    <property type="entry name" value="WD40 repeat-like"/>
    <property type="match status" value="2"/>
</dbReference>
<dbReference type="InParanoid" id="B5Y5U4"/>
<dbReference type="SMART" id="SM00320">
    <property type="entry name" value="WD40"/>
    <property type="match status" value="6"/>
</dbReference>
<dbReference type="GO" id="GO:0030686">
    <property type="term" value="C:90S preribosome"/>
    <property type="evidence" value="ECO:0007669"/>
    <property type="project" value="InterPro"/>
</dbReference>
<dbReference type="PANTHER" id="PTHR44163:SF1">
    <property type="entry name" value="U3 SMALL NUCLEOLAR RNA-ASSOCIATED PROTEIN 4 HOMOLOG"/>
    <property type="match status" value="1"/>
</dbReference>
<dbReference type="GO" id="GO:0034455">
    <property type="term" value="C:t-UTP complex"/>
    <property type="evidence" value="ECO:0007669"/>
    <property type="project" value="TreeGrafter"/>
</dbReference>